<feature type="region of interest" description="Disordered" evidence="1">
    <location>
        <begin position="350"/>
        <end position="377"/>
    </location>
</feature>
<organism evidence="2 3">
    <name type="scientific">Ornithinimicrobium kibberense</name>
    <dbReference type="NCBI Taxonomy" id="282060"/>
    <lineage>
        <taxon>Bacteria</taxon>
        <taxon>Bacillati</taxon>
        <taxon>Actinomycetota</taxon>
        <taxon>Actinomycetes</taxon>
        <taxon>Micrococcales</taxon>
        <taxon>Ornithinimicrobiaceae</taxon>
        <taxon>Ornithinimicrobium</taxon>
    </lineage>
</organism>
<dbReference type="RefSeq" id="WP_141338177.1">
    <property type="nucleotide sequence ID" value="NZ_JBHMAX010000014.1"/>
</dbReference>
<feature type="region of interest" description="Disordered" evidence="1">
    <location>
        <begin position="448"/>
        <end position="532"/>
    </location>
</feature>
<feature type="region of interest" description="Disordered" evidence="1">
    <location>
        <begin position="1"/>
        <end position="51"/>
    </location>
</feature>
<feature type="compositionally biased region" description="Acidic residues" evidence="1">
    <location>
        <begin position="466"/>
        <end position="476"/>
    </location>
</feature>
<feature type="region of interest" description="Disordered" evidence="1">
    <location>
        <begin position="78"/>
        <end position="99"/>
    </location>
</feature>
<sequence>MSPDEQTPGTDTGPGTDPVGTDPVGTERSEGGDPGESGDPAPEASGATVARPRRARWWRGAGAALVLAGLVGAAAAVDGGSLGRSVPPAAGPGDAAVTAGPSDVTLVDSAALACPGAAADEVPVRVVAARAPTTLLTDDVGPVPGQDAADDAATTTAPSSPLEGPSEGDDDDASSTRSPGGTARLVLSGDSDGSRRLPADEALGVDLAEARAAFVLGEGGAAPGLVGAQLGVGTEAGARGASLTPCVQPAEESWLVGGDGRAGGTERLVLSNPGPDPVTVQVRVWGSEGEATTTGAGGIVVPAGGRVERLLDALAPGVPSPVVSVTATGGPVSAHLHLLVRDGTTDLGSGTVAPGGTPGPATDLVVPAPPPAPEGSEHRAVLRVLPPGDEEAVVDLVALTEDGAVRLPDLVTRVAAGRTAEIDLADLPPGTTGLRVRSDVPVVAAAGVEVLPAEGEPEEASRDDAETTDAPEDEADATAAPADETEATAPSTDEAETTAAPADEDGATSDPGGDDADSTAVPPRSREEPLVRPAGELAWVAAGLPSSNPVGIALPDPGVIPAGTSRLVVSAVDATTATVRWLDAEGGTTTEVLDLANDTGRGLPVPADARAVWITTTDPLGEGPGAGVVAAVHVTGADGRGPFVASATLPEVPWTRTVTTVRPAVP</sequence>
<name>A0ABV5V1W1_9MICO</name>
<protein>
    <submittedName>
        <fullName evidence="2">DUF5719 family protein</fullName>
    </submittedName>
</protein>
<comment type="caution">
    <text evidence="2">The sequence shown here is derived from an EMBL/GenBank/DDBJ whole genome shotgun (WGS) entry which is preliminary data.</text>
</comment>
<dbReference type="Proteomes" id="UP001589613">
    <property type="component" value="Unassembled WGS sequence"/>
</dbReference>
<evidence type="ECO:0000313" key="2">
    <source>
        <dbReference type="EMBL" id="MFB9731798.1"/>
    </source>
</evidence>
<feature type="compositionally biased region" description="Low complexity" evidence="1">
    <location>
        <begin position="87"/>
        <end position="99"/>
    </location>
</feature>
<dbReference type="Pfam" id="PF18986">
    <property type="entry name" value="DUF5719"/>
    <property type="match status" value="1"/>
</dbReference>
<keyword evidence="3" id="KW-1185">Reference proteome</keyword>
<feature type="compositionally biased region" description="Low complexity" evidence="1">
    <location>
        <begin position="477"/>
        <end position="501"/>
    </location>
</feature>
<proteinExistence type="predicted"/>
<gene>
    <name evidence="2" type="ORF">ACFFN0_07070</name>
</gene>
<dbReference type="EMBL" id="JBHMAX010000014">
    <property type="protein sequence ID" value="MFB9731798.1"/>
    <property type="molecule type" value="Genomic_DNA"/>
</dbReference>
<reference evidence="2 3" key="1">
    <citation type="submission" date="2024-09" db="EMBL/GenBank/DDBJ databases">
        <authorList>
            <person name="Sun Q."/>
            <person name="Mori K."/>
        </authorList>
    </citation>
    <scope>NUCLEOTIDE SEQUENCE [LARGE SCALE GENOMIC DNA]</scope>
    <source>
        <strain evidence="2 3">JCM 12763</strain>
    </source>
</reference>
<feature type="compositionally biased region" description="Low complexity" evidence="1">
    <location>
        <begin position="7"/>
        <end position="24"/>
    </location>
</feature>
<feature type="compositionally biased region" description="Acidic residues" evidence="1">
    <location>
        <begin position="502"/>
        <end position="517"/>
    </location>
</feature>
<evidence type="ECO:0000256" key="1">
    <source>
        <dbReference type="SAM" id="MobiDB-lite"/>
    </source>
</evidence>
<evidence type="ECO:0000313" key="3">
    <source>
        <dbReference type="Proteomes" id="UP001589613"/>
    </source>
</evidence>
<dbReference type="InterPro" id="IPR043777">
    <property type="entry name" value="DUF5719"/>
</dbReference>
<feature type="region of interest" description="Disordered" evidence="1">
    <location>
        <begin position="136"/>
        <end position="197"/>
    </location>
</feature>
<accession>A0ABV5V1W1</accession>
<feature type="compositionally biased region" description="Low complexity" evidence="1">
    <location>
        <begin position="350"/>
        <end position="362"/>
    </location>
</feature>